<dbReference type="PRINTS" id="PR00778">
    <property type="entry name" value="HTHARSR"/>
</dbReference>
<reference evidence="2" key="2">
    <citation type="submission" date="2021-08" db="EMBL/GenBank/DDBJ databases">
        <authorList>
            <person name="Tani A."/>
            <person name="Ola A."/>
            <person name="Ogura Y."/>
            <person name="Katsura K."/>
            <person name="Hayashi T."/>
        </authorList>
    </citation>
    <scope>NUCLEOTIDE SEQUENCE</scope>
    <source>
        <strain evidence="2">KCTC 52305</strain>
    </source>
</reference>
<evidence type="ECO:0000259" key="1">
    <source>
        <dbReference type="SMART" id="SM00418"/>
    </source>
</evidence>
<dbReference type="Pfam" id="PF12840">
    <property type="entry name" value="HTH_20"/>
    <property type="match status" value="1"/>
</dbReference>
<protein>
    <recommendedName>
        <fullName evidence="1">HTH arsR-type domain-containing protein</fullName>
    </recommendedName>
</protein>
<dbReference type="RefSeq" id="WP_128566232.1">
    <property type="nucleotide sequence ID" value="NZ_BPQH01000036.1"/>
</dbReference>
<dbReference type="InterPro" id="IPR011991">
    <property type="entry name" value="ArsR-like_HTH"/>
</dbReference>
<dbReference type="EMBL" id="BPQH01000036">
    <property type="protein sequence ID" value="GJD53735.1"/>
    <property type="molecule type" value="Genomic_DNA"/>
</dbReference>
<reference evidence="2" key="1">
    <citation type="journal article" date="2021" name="Front. Microbiol.">
        <title>Comprehensive Comparative Genomics and Phenotyping of Methylobacterium Species.</title>
        <authorList>
            <person name="Alessa O."/>
            <person name="Ogura Y."/>
            <person name="Fujitani Y."/>
            <person name="Takami H."/>
            <person name="Hayashi T."/>
            <person name="Sahin N."/>
            <person name="Tani A."/>
        </authorList>
    </citation>
    <scope>NUCLEOTIDE SEQUENCE</scope>
    <source>
        <strain evidence="2">KCTC 52305</strain>
    </source>
</reference>
<dbReference type="SUPFAM" id="SSF46785">
    <property type="entry name" value="Winged helix' DNA-binding domain"/>
    <property type="match status" value="1"/>
</dbReference>
<evidence type="ECO:0000313" key="3">
    <source>
        <dbReference type="Proteomes" id="UP001055167"/>
    </source>
</evidence>
<evidence type="ECO:0000313" key="2">
    <source>
        <dbReference type="EMBL" id="GJD53735.1"/>
    </source>
</evidence>
<dbReference type="InterPro" id="IPR001845">
    <property type="entry name" value="HTH_ArsR_DNA-bd_dom"/>
</dbReference>
<dbReference type="Gene3D" id="1.10.10.10">
    <property type="entry name" value="Winged helix-like DNA-binding domain superfamily/Winged helix DNA-binding domain"/>
    <property type="match status" value="1"/>
</dbReference>
<dbReference type="Proteomes" id="UP001055167">
    <property type="component" value="Unassembled WGS sequence"/>
</dbReference>
<sequence length="115" mass="12232">MRPLFHPALEDVQPEAILHALSDPVRAAIFARITGAGCVEACTTVSAVGDRVIPKSSLSSHIKVLREAGLIRCERHGVEMRNHSRCSEVEARFPGLLSAILHAYARSGAPAAAAP</sequence>
<dbReference type="CDD" id="cd00090">
    <property type="entry name" value="HTH_ARSR"/>
    <property type="match status" value="1"/>
</dbReference>
<keyword evidence="3" id="KW-1185">Reference proteome</keyword>
<comment type="caution">
    <text evidence="2">The sequence shown here is derived from an EMBL/GenBank/DDBJ whole genome shotgun (WGS) entry which is preliminary data.</text>
</comment>
<accession>A0ABQ4R999</accession>
<dbReference type="InterPro" id="IPR036390">
    <property type="entry name" value="WH_DNA-bd_sf"/>
</dbReference>
<dbReference type="InterPro" id="IPR036388">
    <property type="entry name" value="WH-like_DNA-bd_sf"/>
</dbReference>
<organism evidence="2 3">
    <name type="scientific">Methylobacterium crusticola</name>
    <dbReference type="NCBI Taxonomy" id="1697972"/>
    <lineage>
        <taxon>Bacteria</taxon>
        <taxon>Pseudomonadati</taxon>
        <taxon>Pseudomonadota</taxon>
        <taxon>Alphaproteobacteria</taxon>
        <taxon>Hyphomicrobiales</taxon>
        <taxon>Methylobacteriaceae</taxon>
        <taxon>Methylobacterium</taxon>
    </lineage>
</organism>
<name>A0ABQ4R999_9HYPH</name>
<feature type="domain" description="HTH arsR-type" evidence="1">
    <location>
        <begin position="16"/>
        <end position="98"/>
    </location>
</feature>
<dbReference type="SMART" id="SM00418">
    <property type="entry name" value="HTH_ARSR"/>
    <property type="match status" value="1"/>
</dbReference>
<gene>
    <name evidence="2" type="ORF">OPKNFCMD_6513</name>
</gene>
<proteinExistence type="predicted"/>